<proteinExistence type="predicted"/>
<comment type="caution">
    <text evidence="1">The sequence shown here is derived from an EMBL/GenBank/DDBJ whole genome shotgun (WGS) entry which is preliminary data.</text>
</comment>
<dbReference type="Proteomes" id="UP001205063">
    <property type="component" value="Unassembled WGS sequence"/>
</dbReference>
<dbReference type="AlphaFoldDB" id="A0AAW5KE56"/>
<gene>
    <name evidence="1" type="ORF">NE646_02445</name>
</gene>
<name>A0AAW5KE56_9FIRM</name>
<reference evidence="1" key="1">
    <citation type="submission" date="2022-06" db="EMBL/GenBank/DDBJ databases">
        <title>Isolation of gut microbiota from human fecal samples.</title>
        <authorList>
            <person name="Pamer E.G."/>
            <person name="Barat B."/>
            <person name="Waligurski E."/>
            <person name="Medina S."/>
            <person name="Paddock L."/>
            <person name="Mostad J."/>
        </authorList>
    </citation>
    <scope>NUCLEOTIDE SEQUENCE</scope>
    <source>
        <strain evidence="1">DFI.7.96</strain>
    </source>
</reference>
<sequence>MQETHWILCPVCGSKSRNRIRGDTVLINYPLYCPKCKQETLINAKELHITVIKEPDA</sequence>
<dbReference type="EMBL" id="JANGAB010000001">
    <property type="protein sequence ID" value="MCQ4948530.1"/>
    <property type="molecule type" value="Genomic_DNA"/>
</dbReference>
<evidence type="ECO:0000313" key="1">
    <source>
        <dbReference type="EMBL" id="MCQ4948530.1"/>
    </source>
</evidence>
<accession>A0AAW5KE56</accession>
<dbReference type="Pfam" id="PF14205">
    <property type="entry name" value="Cys_rich_KTR"/>
    <property type="match status" value="1"/>
</dbReference>
<protein>
    <submittedName>
        <fullName evidence="1">Cysteine-rich KTR domain-containing protein</fullName>
    </submittedName>
</protein>
<dbReference type="RefSeq" id="WP_244053229.1">
    <property type="nucleotide sequence ID" value="NZ_JANGAB010000001.1"/>
</dbReference>
<evidence type="ECO:0000313" key="2">
    <source>
        <dbReference type="Proteomes" id="UP001205063"/>
    </source>
</evidence>
<organism evidence="1 2">
    <name type="scientific">Bittarella massiliensis</name>
    <name type="common">ex Durand et al. 2017</name>
    <dbReference type="NCBI Taxonomy" id="1720313"/>
    <lineage>
        <taxon>Bacteria</taxon>
        <taxon>Bacillati</taxon>
        <taxon>Bacillota</taxon>
        <taxon>Clostridia</taxon>
        <taxon>Eubacteriales</taxon>
        <taxon>Oscillospiraceae</taxon>
        <taxon>Bittarella (ex Durand et al. 2017)</taxon>
    </lineage>
</organism>
<dbReference type="InterPro" id="IPR025957">
    <property type="entry name" value="Cys_rich_KTR"/>
</dbReference>